<protein>
    <recommendedName>
        <fullName evidence="10">Fibroblast growth factor binding protein 2</fullName>
    </recommendedName>
</protein>
<dbReference type="PANTHER" id="PTHR15258">
    <property type="entry name" value="FGF BINDING PROTEIN-RELATED"/>
    <property type="match status" value="1"/>
</dbReference>
<evidence type="ECO:0000256" key="6">
    <source>
        <dbReference type="ARBA" id="ARBA00023183"/>
    </source>
</evidence>
<keyword evidence="6" id="KW-0340">Growth factor binding</keyword>
<evidence type="ECO:0000313" key="9">
    <source>
        <dbReference type="Proteomes" id="UP001178461"/>
    </source>
</evidence>
<evidence type="ECO:0000256" key="4">
    <source>
        <dbReference type="ARBA" id="ARBA00022729"/>
    </source>
</evidence>
<evidence type="ECO:0000256" key="5">
    <source>
        <dbReference type="ARBA" id="ARBA00023157"/>
    </source>
</evidence>
<name>A0AA35PFP6_9SAUR</name>
<dbReference type="EMBL" id="OX395134">
    <property type="protein sequence ID" value="CAI5783668.1"/>
    <property type="molecule type" value="Genomic_DNA"/>
</dbReference>
<evidence type="ECO:0000256" key="3">
    <source>
        <dbReference type="ARBA" id="ARBA00022525"/>
    </source>
</evidence>
<evidence type="ECO:0000313" key="8">
    <source>
        <dbReference type="EMBL" id="CAI5783668.1"/>
    </source>
</evidence>
<gene>
    <name evidence="8" type="ORF">PODLI_1B005113</name>
</gene>
<feature type="region of interest" description="Disordered" evidence="7">
    <location>
        <begin position="73"/>
        <end position="148"/>
    </location>
</feature>
<dbReference type="AlphaFoldDB" id="A0AA35PFP6"/>
<dbReference type="GO" id="GO:0005576">
    <property type="term" value="C:extracellular region"/>
    <property type="evidence" value="ECO:0007669"/>
    <property type="project" value="UniProtKB-SubCell"/>
</dbReference>
<dbReference type="Pfam" id="PF06473">
    <property type="entry name" value="FGF-BP1"/>
    <property type="match status" value="1"/>
</dbReference>
<evidence type="ECO:0008006" key="10">
    <source>
        <dbReference type="Google" id="ProtNLM"/>
    </source>
</evidence>
<evidence type="ECO:0000256" key="2">
    <source>
        <dbReference type="ARBA" id="ARBA00008326"/>
    </source>
</evidence>
<sequence>MNMSGNGEVKLRIECRSQGKIYWCEYTGNPSLCRSFNNNQRLYWNQIAMDRRKQTNACQPNAVLKPAMCQRTPPEAHMKQVASSIKPNPQADTVNQAKPVPNPATSPKQVKKSQAGKALLKKTGRPKPSPLPPTKATQEGQMSGNDSEAMKLARKHCWESLHDICSYIISIFSG</sequence>
<evidence type="ECO:0000256" key="1">
    <source>
        <dbReference type="ARBA" id="ARBA00004613"/>
    </source>
</evidence>
<accession>A0AA35PFP6</accession>
<feature type="compositionally biased region" description="Polar residues" evidence="7">
    <location>
        <begin position="81"/>
        <end position="96"/>
    </location>
</feature>
<keyword evidence="4" id="KW-0732">Signal</keyword>
<comment type="subcellular location">
    <subcellularLocation>
        <location evidence="1">Secreted</location>
    </subcellularLocation>
</comment>
<proteinExistence type="inferred from homology"/>
<reference evidence="8" key="1">
    <citation type="submission" date="2022-12" db="EMBL/GenBank/DDBJ databases">
        <authorList>
            <person name="Alioto T."/>
            <person name="Alioto T."/>
            <person name="Gomez Garrido J."/>
        </authorList>
    </citation>
    <scope>NUCLEOTIDE SEQUENCE</scope>
</reference>
<keyword evidence="3" id="KW-0964">Secreted</keyword>
<evidence type="ECO:0000256" key="7">
    <source>
        <dbReference type="SAM" id="MobiDB-lite"/>
    </source>
</evidence>
<comment type="similarity">
    <text evidence="2">Belongs to the fibroblast growth factor-binding protein family.</text>
</comment>
<feature type="compositionally biased region" description="Polar residues" evidence="7">
    <location>
        <begin position="135"/>
        <end position="146"/>
    </location>
</feature>
<dbReference type="Proteomes" id="UP001178461">
    <property type="component" value="Chromosome 9"/>
</dbReference>
<dbReference type="GO" id="GO:0007267">
    <property type="term" value="P:cell-cell signaling"/>
    <property type="evidence" value="ECO:0007669"/>
    <property type="project" value="TreeGrafter"/>
</dbReference>
<keyword evidence="9" id="KW-1185">Reference proteome</keyword>
<organism evidence="8 9">
    <name type="scientific">Podarcis lilfordi</name>
    <name type="common">Lilford's wall lizard</name>
    <dbReference type="NCBI Taxonomy" id="74358"/>
    <lineage>
        <taxon>Eukaryota</taxon>
        <taxon>Metazoa</taxon>
        <taxon>Chordata</taxon>
        <taxon>Craniata</taxon>
        <taxon>Vertebrata</taxon>
        <taxon>Euteleostomi</taxon>
        <taxon>Lepidosauria</taxon>
        <taxon>Squamata</taxon>
        <taxon>Bifurcata</taxon>
        <taxon>Unidentata</taxon>
        <taxon>Episquamata</taxon>
        <taxon>Laterata</taxon>
        <taxon>Lacertibaenia</taxon>
        <taxon>Lacertidae</taxon>
        <taxon>Podarcis</taxon>
    </lineage>
</organism>
<dbReference type="InterPro" id="IPR010510">
    <property type="entry name" value="FGF1-bd"/>
</dbReference>
<dbReference type="GO" id="GO:0019838">
    <property type="term" value="F:growth factor binding"/>
    <property type="evidence" value="ECO:0007669"/>
    <property type="project" value="UniProtKB-KW"/>
</dbReference>
<keyword evidence="5" id="KW-1015">Disulfide bond</keyword>
<dbReference type="PANTHER" id="PTHR15258:SF1">
    <property type="entry name" value="FIBROBLAST GROWTH FACTOR-BINDING PROTEIN 2"/>
    <property type="match status" value="1"/>
</dbReference>